<dbReference type="AlphaFoldDB" id="A0A2S4URU0"/>
<reference evidence="1 2" key="1">
    <citation type="submission" date="2017-12" db="EMBL/GenBank/DDBJ databases">
        <title>Gene loss provides genomic basis for host adaptation in cereal stripe rust fungi.</title>
        <authorList>
            <person name="Xia C."/>
        </authorList>
    </citation>
    <scope>NUCLEOTIDE SEQUENCE [LARGE SCALE GENOMIC DNA]</scope>
    <source>
        <strain evidence="1 2">93TX-2</strain>
    </source>
</reference>
<protein>
    <submittedName>
        <fullName evidence="1">Uncharacterized protein</fullName>
    </submittedName>
</protein>
<organism evidence="1 2">
    <name type="scientific">Puccinia striiformis</name>
    <dbReference type="NCBI Taxonomy" id="27350"/>
    <lineage>
        <taxon>Eukaryota</taxon>
        <taxon>Fungi</taxon>
        <taxon>Dikarya</taxon>
        <taxon>Basidiomycota</taxon>
        <taxon>Pucciniomycotina</taxon>
        <taxon>Pucciniomycetes</taxon>
        <taxon>Pucciniales</taxon>
        <taxon>Pucciniaceae</taxon>
        <taxon>Puccinia</taxon>
    </lineage>
</organism>
<reference evidence="2" key="2">
    <citation type="journal article" date="2018" name="BMC Genomics">
        <title>Genomic insights into host adaptation between the wheat stripe rust pathogen (Puccinia striiformis f. sp. tritici) and the barley stripe rust pathogen (Puccinia striiformis f. sp. hordei).</title>
        <authorList>
            <person name="Xia C."/>
            <person name="Wang M."/>
            <person name="Yin C."/>
            <person name="Cornejo O.E."/>
            <person name="Hulbert S.H."/>
            <person name="Chen X."/>
        </authorList>
    </citation>
    <scope>NUCLEOTIDE SEQUENCE [LARGE SCALE GENOMIC DNA]</scope>
    <source>
        <strain evidence="2">93TX-2</strain>
    </source>
</reference>
<name>A0A2S4URU0_9BASI</name>
<dbReference type="VEuPathDB" id="FungiDB:PSHT_13308"/>
<evidence type="ECO:0000313" key="2">
    <source>
        <dbReference type="Proteomes" id="UP000238274"/>
    </source>
</evidence>
<proteinExistence type="predicted"/>
<accession>A0A2S4URU0</accession>
<sequence length="109" mass="12134">MELLQTSRLDCDMKNKESIPNILVNLLSHSVSFCSKTSSGSVFTQDTTLVVSLRWSHSRGFLASTISIFLMRSCTSLRGGLNEVAKGVNVYDKYTFDSRSAFLDCLNIK</sequence>
<reference evidence="2" key="3">
    <citation type="journal article" date="2018" name="Mol. Plant Microbe Interact.">
        <title>Genome sequence resources for the wheat stripe rust pathogen (Puccinia striiformis f. sp. tritici) and the barley stripe rust pathogen (Puccinia striiformis f. sp. hordei).</title>
        <authorList>
            <person name="Xia C."/>
            <person name="Wang M."/>
            <person name="Yin C."/>
            <person name="Cornejo O.E."/>
            <person name="Hulbert S.H."/>
            <person name="Chen X."/>
        </authorList>
    </citation>
    <scope>NUCLEOTIDE SEQUENCE [LARGE SCALE GENOMIC DNA]</scope>
    <source>
        <strain evidence="2">93TX-2</strain>
    </source>
</reference>
<keyword evidence="2" id="KW-1185">Reference proteome</keyword>
<comment type="caution">
    <text evidence="1">The sequence shown here is derived from an EMBL/GenBank/DDBJ whole genome shotgun (WGS) entry which is preliminary data.</text>
</comment>
<dbReference type="Proteomes" id="UP000238274">
    <property type="component" value="Unassembled WGS sequence"/>
</dbReference>
<dbReference type="EMBL" id="PKSM01000262">
    <property type="protein sequence ID" value="POV99941.1"/>
    <property type="molecule type" value="Genomic_DNA"/>
</dbReference>
<gene>
    <name evidence="1" type="ORF">PSHT_13308</name>
</gene>
<evidence type="ECO:0000313" key="1">
    <source>
        <dbReference type="EMBL" id="POV99941.1"/>
    </source>
</evidence>